<evidence type="ECO:0008006" key="13">
    <source>
        <dbReference type="Google" id="ProtNLM"/>
    </source>
</evidence>
<name>A0A3A8NJP3_9BACT</name>
<proteinExistence type="predicted"/>
<keyword evidence="8 10" id="KW-0472">Membrane</keyword>
<evidence type="ECO:0000256" key="10">
    <source>
        <dbReference type="SAM" id="Phobius"/>
    </source>
</evidence>
<keyword evidence="7 10" id="KW-1133">Transmembrane helix</keyword>
<evidence type="ECO:0000256" key="2">
    <source>
        <dbReference type="ARBA" id="ARBA00004586"/>
    </source>
</evidence>
<gene>
    <name evidence="11" type="ORF">D7X12_21530</name>
</gene>
<keyword evidence="5 10" id="KW-0812">Transmembrane</keyword>
<dbReference type="InterPro" id="IPR005599">
    <property type="entry name" value="GPI_mannosylTrfase"/>
</dbReference>
<protein>
    <recommendedName>
        <fullName evidence="13">Mannosyltransferase</fullName>
    </recommendedName>
</protein>
<feature type="transmembrane region" description="Helical" evidence="10">
    <location>
        <begin position="216"/>
        <end position="239"/>
    </location>
</feature>
<evidence type="ECO:0000256" key="5">
    <source>
        <dbReference type="ARBA" id="ARBA00022692"/>
    </source>
</evidence>
<dbReference type="GO" id="GO:0012505">
    <property type="term" value="C:endomembrane system"/>
    <property type="evidence" value="ECO:0007669"/>
    <property type="project" value="UniProtKB-SubCell"/>
</dbReference>
<evidence type="ECO:0000313" key="11">
    <source>
        <dbReference type="EMBL" id="RKH40192.1"/>
    </source>
</evidence>
<evidence type="ECO:0000256" key="9">
    <source>
        <dbReference type="SAM" id="MobiDB-lite"/>
    </source>
</evidence>
<keyword evidence="4" id="KW-0808">Transferase</keyword>
<evidence type="ECO:0000256" key="6">
    <source>
        <dbReference type="ARBA" id="ARBA00022824"/>
    </source>
</evidence>
<feature type="compositionally biased region" description="Low complexity" evidence="9">
    <location>
        <begin position="21"/>
        <end position="30"/>
    </location>
</feature>
<feature type="transmembrane region" description="Helical" evidence="10">
    <location>
        <begin position="246"/>
        <end position="263"/>
    </location>
</feature>
<reference evidence="12" key="1">
    <citation type="submission" date="2018-09" db="EMBL/GenBank/DDBJ databases">
        <authorList>
            <person name="Livingstone P.G."/>
            <person name="Whitworth D.E."/>
        </authorList>
    </citation>
    <scope>NUCLEOTIDE SEQUENCE [LARGE SCALE GENOMIC DNA]</scope>
    <source>
        <strain evidence="12">CA040B</strain>
    </source>
</reference>
<evidence type="ECO:0000313" key="12">
    <source>
        <dbReference type="Proteomes" id="UP000273405"/>
    </source>
</evidence>
<dbReference type="OrthoDB" id="5493835at2"/>
<dbReference type="EMBL" id="RAWG01000139">
    <property type="protein sequence ID" value="RKH40192.1"/>
    <property type="molecule type" value="Genomic_DNA"/>
</dbReference>
<organism evidence="11 12">
    <name type="scientific">Corallococcus sicarius</name>
    <dbReference type="NCBI Taxonomy" id="2316726"/>
    <lineage>
        <taxon>Bacteria</taxon>
        <taxon>Pseudomonadati</taxon>
        <taxon>Myxococcota</taxon>
        <taxon>Myxococcia</taxon>
        <taxon>Myxococcales</taxon>
        <taxon>Cystobacterineae</taxon>
        <taxon>Myxococcaceae</taxon>
        <taxon>Corallococcus</taxon>
    </lineage>
</organism>
<evidence type="ECO:0000256" key="1">
    <source>
        <dbReference type="ARBA" id="ARBA00004127"/>
    </source>
</evidence>
<keyword evidence="3" id="KW-0328">Glycosyltransferase</keyword>
<dbReference type="Pfam" id="PF03901">
    <property type="entry name" value="Glyco_transf_22"/>
    <property type="match status" value="1"/>
</dbReference>
<accession>A0A3A8NJP3</accession>
<feature type="transmembrane region" description="Helical" evidence="10">
    <location>
        <begin position="381"/>
        <end position="401"/>
    </location>
</feature>
<dbReference type="PANTHER" id="PTHR22760">
    <property type="entry name" value="GLYCOSYLTRANSFERASE"/>
    <property type="match status" value="1"/>
</dbReference>
<feature type="transmembrane region" description="Helical" evidence="10">
    <location>
        <begin position="45"/>
        <end position="63"/>
    </location>
</feature>
<evidence type="ECO:0000256" key="4">
    <source>
        <dbReference type="ARBA" id="ARBA00022679"/>
    </source>
</evidence>
<comment type="caution">
    <text evidence="11">The sequence shown here is derived from an EMBL/GenBank/DDBJ whole genome shotgun (WGS) entry which is preliminary data.</text>
</comment>
<keyword evidence="12" id="KW-1185">Reference proteome</keyword>
<evidence type="ECO:0000256" key="8">
    <source>
        <dbReference type="ARBA" id="ARBA00023136"/>
    </source>
</evidence>
<evidence type="ECO:0000256" key="7">
    <source>
        <dbReference type="ARBA" id="ARBA00022989"/>
    </source>
</evidence>
<feature type="transmembrane region" description="Helical" evidence="10">
    <location>
        <begin position="129"/>
        <end position="149"/>
    </location>
</feature>
<keyword evidence="6" id="KW-0256">Endoplasmic reticulum</keyword>
<feature type="transmembrane region" description="Helical" evidence="10">
    <location>
        <begin position="310"/>
        <end position="337"/>
    </location>
</feature>
<dbReference type="Proteomes" id="UP000273405">
    <property type="component" value="Unassembled WGS sequence"/>
</dbReference>
<feature type="transmembrane region" description="Helical" evidence="10">
    <location>
        <begin position="161"/>
        <end position="179"/>
    </location>
</feature>
<dbReference type="GO" id="GO:0000030">
    <property type="term" value="F:mannosyltransferase activity"/>
    <property type="evidence" value="ECO:0007669"/>
    <property type="project" value="TreeGrafter"/>
</dbReference>
<dbReference type="AlphaFoldDB" id="A0A3A8NJP3"/>
<evidence type="ECO:0000256" key="3">
    <source>
        <dbReference type="ARBA" id="ARBA00022676"/>
    </source>
</evidence>
<feature type="transmembrane region" description="Helical" evidence="10">
    <location>
        <begin position="349"/>
        <end position="369"/>
    </location>
</feature>
<comment type="subcellular location">
    <subcellularLocation>
        <location evidence="1">Endomembrane system</location>
        <topology evidence="1">Multi-pass membrane protein</topology>
    </subcellularLocation>
    <subcellularLocation>
        <location evidence="2">Endoplasmic reticulum membrane</location>
    </subcellularLocation>
</comment>
<sequence>MTHRPPEVNPAVSRRAPPATPKASTSAPAPVRASAPVEALAERRLGLVLLGLVLALGAGLRLHRALHDDGIYWPDEVYQSLEPAHRLVYGYGLIAWEFVEGARNWALPALVAGVLGLGRLLGLDEPSGYLALVKGFFALVGTATAWATWRLSRASGASSLGASAGAALFALAVVPLYFGPRAMSENASALPVALGLALALPRGVSRRALVTGASLLGLSVLLRLQNGVFCVGLLGVLLARRQWREAGVTLGVLSGWALTFGLLDKLTWGRWFHSAFVYLDFNLVQGKAAQFGTEAFDYYPRILRRAMPGLSLLTGALALLALPRAWGLSTLAVGFVVLHAYQPHKELRFLVPVMPLFAALAGLGLDSVLGMLRGFPARATATVAVVAGALMSAAGAGALTFGELGQYERVRPKDSAWDDQGSVNRLLVFAGRQDDVCGLKVESVHLAWAGGYSYFHRNVPLYPHSGPGRGSGLFSHVITRAGYEGAGATVARDGPLALVKLSGAGCVPDPGYSWRLP</sequence>
<feature type="region of interest" description="Disordered" evidence="9">
    <location>
        <begin position="1"/>
        <end position="30"/>
    </location>
</feature>